<protein>
    <submittedName>
        <fullName evidence="2">Uncharacterized protein</fullName>
    </submittedName>
</protein>
<evidence type="ECO:0000256" key="1">
    <source>
        <dbReference type="SAM" id="MobiDB-lite"/>
    </source>
</evidence>
<reference evidence="2" key="1">
    <citation type="journal article" date="2022" name="Int. J. Mol. Sci.">
        <title>Draft Genome of Tanacetum Coccineum: Genomic Comparison of Closely Related Tanacetum-Family Plants.</title>
        <authorList>
            <person name="Yamashiro T."/>
            <person name="Shiraishi A."/>
            <person name="Nakayama K."/>
            <person name="Satake H."/>
        </authorList>
    </citation>
    <scope>NUCLEOTIDE SEQUENCE</scope>
</reference>
<dbReference type="EMBL" id="BQNB010018708">
    <property type="protein sequence ID" value="GJT77407.1"/>
    <property type="molecule type" value="Genomic_DNA"/>
</dbReference>
<evidence type="ECO:0000313" key="2">
    <source>
        <dbReference type="EMBL" id="GJT77407.1"/>
    </source>
</evidence>
<keyword evidence="3" id="KW-1185">Reference proteome</keyword>
<feature type="compositionally biased region" description="Basic and acidic residues" evidence="1">
    <location>
        <begin position="25"/>
        <end position="43"/>
    </location>
</feature>
<name>A0ABQ5GR92_9ASTR</name>
<evidence type="ECO:0000313" key="3">
    <source>
        <dbReference type="Proteomes" id="UP001151760"/>
    </source>
</evidence>
<reference evidence="2" key="2">
    <citation type="submission" date="2022-01" db="EMBL/GenBank/DDBJ databases">
        <authorList>
            <person name="Yamashiro T."/>
            <person name="Shiraishi A."/>
            <person name="Satake H."/>
            <person name="Nakayama K."/>
        </authorList>
    </citation>
    <scope>NUCLEOTIDE SEQUENCE</scope>
</reference>
<feature type="region of interest" description="Disordered" evidence="1">
    <location>
        <begin position="1"/>
        <end position="58"/>
    </location>
</feature>
<feature type="region of interest" description="Disordered" evidence="1">
    <location>
        <begin position="383"/>
        <end position="430"/>
    </location>
</feature>
<sequence>MCQTPRQIKIGRDTKIPQSSGPPKKVGDEAVHKMLGDRMERAATTDSSLEAEQDSEQSWQTASLGTLENGDMEITATIDGKVKVVSEASIRRHLKLEDSDGISTLLTTEIFEQLALMGNMKRASKGYTGVDTPLFQTMLVQGQILQGEGSTIPETEIPQPSSPTQTYAADEDASTGVDVRHGGDATTVSSLDAGQGSDRVAVLENDLKQTKKTYGAAFTKLIKKVKTLEKIIKSSKARRRAQFVLSDDEEEDSFNQGRKNAEIDEDPDISLVYTAEPYISTANVPVSTAEESQRIASVHKEASTFKPKEWDNIQAQIEANEELAHRLQAQEREGYSEADKTKLLHMGSHTLQQLRRYSFDEIKFLFEATMKRVNAFTPMESDDTVPKVVAGSSKRSIEEQLGEESSKRQKIGKGSEPAEESKDKESDELSQEQLQQLIIIVPEERMNVEALQTKYPIIDWEVYTEDSRTY</sequence>
<gene>
    <name evidence="2" type="ORF">Tco_1044132</name>
</gene>
<accession>A0ABQ5GR92</accession>
<dbReference type="Proteomes" id="UP001151760">
    <property type="component" value="Unassembled WGS sequence"/>
</dbReference>
<comment type="caution">
    <text evidence="2">The sequence shown here is derived from an EMBL/GenBank/DDBJ whole genome shotgun (WGS) entry which is preliminary data.</text>
</comment>
<organism evidence="2 3">
    <name type="scientific">Tanacetum coccineum</name>
    <dbReference type="NCBI Taxonomy" id="301880"/>
    <lineage>
        <taxon>Eukaryota</taxon>
        <taxon>Viridiplantae</taxon>
        <taxon>Streptophyta</taxon>
        <taxon>Embryophyta</taxon>
        <taxon>Tracheophyta</taxon>
        <taxon>Spermatophyta</taxon>
        <taxon>Magnoliopsida</taxon>
        <taxon>eudicotyledons</taxon>
        <taxon>Gunneridae</taxon>
        <taxon>Pentapetalae</taxon>
        <taxon>asterids</taxon>
        <taxon>campanulids</taxon>
        <taxon>Asterales</taxon>
        <taxon>Asteraceae</taxon>
        <taxon>Asteroideae</taxon>
        <taxon>Anthemideae</taxon>
        <taxon>Anthemidinae</taxon>
        <taxon>Tanacetum</taxon>
    </lineage>
</organism>
<proteinExistence type="predicted"/>